<dbReference type="STRING" id="329884.A0A4U0WUH2"/>
<dbReference type="EMBL" id="NAJQ01000629">
    <property type="protein sequence ID" value="TKA66667.1"/>
    <property type="molecule type" value="Genomic_DNA"/>
</dbReference>
<protein>
    <submittedName>
        <fullName evidence="1">Uncharacterized protein</fullName>
    </submittedName>
</protein>
<dbReference type="Proteomes" id="UP000309340">
    <property type="component" value="Unassembled WGS sequence"/>
</dbReference>
<reference evidence="1 2" key="1">
    <citation type="submission" date="2017-03" db="EMBL/GenBank/DDBJ databases">
        <title>Genomes of endolithic fungi from Antarctica.</title>
        <authorList>
            <person name="Coleine C."/>
            <person name="Masonjones S."/>
            <person name="Stajich J.E."/>
        </authorList>
    </citation>
    <scope>NUCLEOTIDE SEQUENCE [LARGE SCALE GENOMIC DNA]</scope>
    <source>
        <strain evidence="1 2">CCFEE 5184</strain>
    </source>
</reference>
<sequence length="217" mass="24734">MFSSNSVATGLDPMVAAAPCRCHTEFYCISHTKFIDVDMDATEEVLAATLTTEPPPPEFKFPTTRRVTRRQIDRSTLEHEVRQWISDKKIQLGTQIPAGDMLDVMQTLYTYRDLESTGVEGMGTPTNLLQHRTRLKPNTPIYRVHAKKLAPEKEFWLREFALDGLNAKWPLFERTIMANGELLRWGAHAVIIKRDNAEPRRSTITTYGRSRLATPCS</sequence>
<evidence type="ECO:0000313" key="1">
    <source>
        <dbReference type="EMBL" id="TKA66667.1"/>
    </source>
</evidence>
<organism evidence="1 2">
    <name type="scientific">Friedmanniomyces simplex</name>
    <dbReference type="NCBI Taxonomy" id="329884"/>
    <lineage>
        <taxon>Eukaryota</taxon>
        <taxon>Fungi</taxon>
        <taxon>Dikarya</taxon>
        <taxon>Ascomycota</taxon>
        <taxon>Pezizomycotina</taxon>
        <taxon>Dothideomycetes</taxon>
        <taxon>Dothideomycetidae</taxon>
        <taxon>Mycosphaerellales</taxon>
        <taxon>Teratosphaeriaceae</taxon>
        <taxon>Friedmanniomyces</taxon>
    </lineage>
</organism>
<dbReference type="OrthoDB" id="5599418at2759"/>
<keyword evidence="2" id="KW-1185">Reference proteome</keyword>
<proteinExistence type="predicted"/>
<accession>A0A4U0WUH2</accession>
<name>A0A4U0WUH2_9PEZI</name>
<evidence type="ECO:0000313" key="2">
    <source>
        <dbReference type="Proteomes" id="UP000309340"/>
    </source>
</evidence>
<dbReference type="AlphaFoldDB" id="A0A4U0WUH2"/>
<gene>
    <name evidence="1" type="ORF">B0A55_09023</name>
</gene>
<comment type="caution">
    <text evidence="1">The sequence shown here is derived from an EMBL/GenBank/DDBJ whole genome shotgun (WGS) entry which is preliminary data.</text>
</comment>